<accession>A0A2U2MYL6</accession>
<keyword evidence="1" id="KW-0175">Coiled coil</keyword>
<organism evidence="2 3">
    <name type="scientific">Sediminicurvatus halobius</name>
    <dbReference type="NCBI Taxonomy" id="2182432"/>
    <lineage>
        <taxon>Bacteria</taxon>
        <taxon>Pseudomonadati</taxon>
        <taxon>Pseudomonadota</taxon>
        <taxon>Gammaproteobacteria</taxon>
        <taxon>Chromatiales</taxon>
        <taxon>Ectothiorhodospiraceae</taxon>
        <taxon>Sediminicurvatus</taxon>
    </lineage>
</organism>
<sequence length="597" mass="66112">MEASQSRSAPVIAVLPFAAGEEDARLARALAEVLTGELARFGGLEVIAPASAAAVAELPEAEAAARLDADYLLRGRLVGGARPELAVTLAARDARMVWHEAIAMPDEAPADALAELAARVAATFSAQLSGDAARRARRRGPGTRADFERVAHALSLLKTGTREADEAARAIFGEILARDPQNPAALGGMALSWFNEWSCDFWSDFEEIGRRAYDYAHRALAIDDRDPWLHLIVGRILIYRREFERGAFYIDRALALCPSDAELLIQIVPPLVYLGRAEEAARLTGKAMRLNPYHPNYYFAYAAFPPFVMRDFAGAVALAERATDVMIIDIPAFSAVACRHLGQVEKAQGYLRLFESEFRRKITPGREPEPGEPLDWLLAYNPFRREEDAALVREGFALLGVPSEPMRPKTATETGRMTRMPEGDWEITFAERTVRLPNLKGLHDLSRLLSRPGDEFYCLDLTGRGDASPGESVLDARGREAIKLRVRELQEELAEAEDMNDIGRAEQLRDEMDRLIESLSNALGLGGRDRRLGDLAERARSAVTWRIRHAIRRIEKAHPTLGRHLSNSVRTGLFSCYRPERRVTWRIADGRSAAAGG</sequence>
<dbReference type="AlphaFoldDB" id="A0A2U2MYL6"/>
<dbReference type="SUPFAM" id="SSF48452">
    <property type="entry name" value="TPR-like"/>
    <property type="match status" value="1"/>
</dbReference>
<comment type="caution">
    <text evidence="2">The sequence shown here is derived from an EMBL/GenBank/DDBJ whole genome shotgun (WGS) entry which is preliminary data.</text>
</comment>
<dbReference type="Proteomes" id="UP000245474">
    <property type="component" value="Unassembled WGS sequence"/>
</dbReference>
<feature type="coiled-coil region" evidence="1">
    <location>
        <begin position="479"/>
        <end position="525"/>
    </location>
</feature>
<gene>
    <name evidence="2" type="ORF">DEM34_14375</name>
</gene>
<evidence type="ECO:0000256" key="1">
    <source>
        <dbReference type="SAM" id="Coils"/>
    </source>
</evidence>
<evidence type="ECO:0000313" key="2">
    <source>
        <dbReference type="EMBL" id="PWG61908.1"/>
    </source>
</evidence>
<evidence type="ECO:0000313" key="3">
    <source>
        <dbReference type="Proteomes" id="UP000245474"/>
    </source>
</evidence>
<dbReference type="EMBL" id="QFFI01000025">
    <property type="protein sequence ID" value="PWG61908.1"/>
    <property type="molecule type" value="Genomic_DNA"/>
</dbReference>
<dbReference type="RefSeq" id="WP_109679518.1">
    <property type="nucleotide sequence ID" value="NZ_CP086615.1"/>
</dbReference>
<name>A0A2U2MYL6_9GAMM</name>
<proteinExistence type="predicted"/>
<dbReference type="InterPro" id="IPR011990">
    <property type="entry name" value="TPR-like_helical_dom_sf"/>
</dbReference>
<dbReference type="OrthoDB" id="1971692at2"/>
<protein>
    <submittedName>
        <fullName evidence="2">Uncharacterized protein</fullName>
    </submittedName>
</protein>
<keyword evidence="3" id="KW-1185">Reference proteome</keyword>
<reference evidence="2 3" key="1">
    <citation type="submission" date="2018-05" db="EMBL/GenBank/DDBJ databases">
        <title>Spiribacter halobius sp. nov., a moderately halophilic bacterium isolated from marine solar saltern.</title>
        <authorList>
            <person name="Zheng W.-S."/>
            <person name="Lu D.-C."/>
            <person name="Du Z.-J."/>
        </authorList>
    </citation>
    <scope>NUCLEOTIDE SEQUENCE [LARGE SCALE GENOMIC DNA]</scope>
    <source>
        <strain evidence="2 3">E85</strain>
    </source>
</reference>
<dbReference type="Gene3D" id="1.25.40.10">
    <property type="entry name" value="Tetratricopeptide repeat domain"/>
    <property type="match status" value="1"/>
</dbReference>